<gene>
    <name evidence="2" type="ORF">THAOC_00750</name>
</gene>
<sequence>MATIPTAQPKPAQPSPASRSTSSANCYLLLIAVGNGGQGGGRRRGGGGRETIRAPKPPRPLRPGRGRGGRAQACVVPAVTLLSALVGKASAIERLEGNLFTDEDVGASTKKKKKTKGAKGAKGGKNQKVEEPVKISKEPIEEDCAIVPKVESDDPDVWHGDPCFRAAGTVERISGSVLSWVIGANIAMGGPRTPDEFPTPEHKKFWGSENCSTSNHPGRMSPAPLFQGTCTIGEWVGDMNGLYGGGHFSIAPITAAQVDFEDFTPPGPHPGDIPGNPGITLSRGSNWVYTDICNTRRGSNKPEWINFDTVMTTTSTSWPVSDHPPILDFFDPNFDWDQWFGHMRSTAANPGSNNYNLNTENSQGCDGFHISFILTSPFGYFNEETKTTGCGDGMCTYSGYICEIEEDSD</sequence>
<accession>K0TNT4</accession>
<keyword evidence="3" id="KW-1185">Reference proteome</keyword>
<evidence type="ECO:0000313" key="3">
    <source>
        <dbReference type="Proteomes" id="UP000266841"/>
    </source>
</evidence>
<feature type="region of interest" description="Disordered" evidence="1">
    <location>
        <begin position="106"/>
        <end position="131"/>
    </location>
</feature>
<protein>
    <submittedName>
        <fullName evidence="2">Uncharacterized protein</fullName>
    </submittedName>
</protein>
<feature type="compositionally biased region" description="Low complexity" evidence="1">
    <location>
        <begin position="1"/>
        <end position="20"/>
    </location>
</feature>
<reference evidence="2 3" key="1">
    <citation type="journal article" date="2012" name="Genome Biol.">
        <title>Genome and low-iron response of an oceanic diatom adapted to chronic iron limitation.</title>
        <authorList>
            <person name="Lommer M."/>
            <person name="Specht M."/>
            <person name="Roy A.S."/>
            <person name="Kraemer L."/>
            <person name="Andreson R."/>
            <person name="Gutowska M.A."/>
            <person name="Wolf J."/>
            <person name="Bergner S.V."/>
            <person name="Schilhabel M.B."/>
            <person name="Klostermeier U.C."/>
            <person name="Beiko R.G."/>
            <person name="Rosenstiel P."/>
            <person name="Hippler M."/>
            <person name="Laroche J."/>
        </authorList>
    </citation>
    <scope>NUCLEOTIDE SEQUENCE [LARGE SCALE GENOMIC DNA]</scope>
    <source>
        <strain evidence="2 3">CCMP1005</strain>
    </source>
</reference>
<dbReference type="Proteomes" id="UP000266841">
    <property type="component" value="Unassembled WGS sequence"/>
</dbReference>
<name>K0TNT4_THAOC</name>
<feature type="compositionally biased region" description="Basic residues" evidence="1">
    <location>
        <begin position="109"/>
        <end position="119"/>
    </location>
</feature>
<proteinExistence type="predicted"/>
<evidence type="ECO:0000256" key="1">
    <source>
        <dbReference type="SAM" id="MobiDB-lite"/>
    </source>
</evidence>
<dbReference type="EMBL" id="AGNL01000902">
    <property type="protein sequence ID" value="EJK77421.1"/>
    <property type="molecule type" value="Genomic_DNA"/>
</dbReference>
<evidence type="ECO:0000313" key="2">
    <source>
        <dbReference type="EMBL" id="EJK77421.1"/>
    </source>
</evidence>
<dbReference type="AlphaFoldDB" id="K0TNT4"/>
<feature type="region of interest" description="Disordered" evidence="1">
    <location>
        <begin position="33"/>
        <end position="69"/>
    </location>
</feature>
<comment type="caution">
    <text evidence="2">The sequence shown here is derived from an EMBL/GenBank/DDBJ whole genome shotgun (WGS) entry which is preliminary data.</text>
</comment>
<organism evidence="2 3">
    <name type="scientific">Thalassiosira oceanica</name>
    <name type="common">Marine diatom</name>
    <dbReference type="NCBI Taxonomy" id="159749"/>
    <lineage>
        <taxon>Eukaryota</taxon>
        <taxon>Sar</taxon>
        <taxon>Stramenopiles</taxon>
        <taxon>Ochrophyta</taxon>
        <taxon>Bacillariophyta</taxon>
        <taxon>Coscinodiscophyceae</taxon>
        <taxon>Thalassiosirophycidae</taxon>
        <taxon>Thalassiosirales</taxon>
        <taxon>Thalassiosiraceae</taxon>
        <taxon>Thalassiosira</taxon>
    </lineage>
</organism>
<feature type="region of interest" description="Disordered" evidence="1">
    <location>
        <begin position="1"/>
        <end position="21"/>
    </location>
</feature>